<evidence type="ECO:0000313" key="7">
    <source>
        <dbReference type="Proteomes" id="UP001162885"/>
    </source>
</evidence>
<evidence type="ECO:0000313" key="6">
    <source>
        <dbReference type="Proteomes" id="UP000466683"/>
    </source>
</evidence>
<evidence type="ECO:0000313" key="4">
    <source>
        <dbReference type="EMBL" id="BBX93112.1"/>
    </source>
</evidence>
<dbReference type="Pfam" id="PF20155">
    <property type="entry name" value="TMP_3"/>
    <property type="match status" value="1"/>
</dbReference>
<feature type="domain" description="Tape measure protein N-terminal" evidence="3">
    <location>
        <begin position="147"/>
        <end position="314"/>
    </location>
</feature>
<organism evidence="5 7">
    <name type="scientific">Mycolicibacterium boenickei</name>
    <dbReference type="NCBI Taxonomy" id="146017"/>
    <lineage>
        <taxon>Bacteria</taxon>
        <taxon>Bacillati</taxon>
        <taxon>Actinomycetota</taxon>
        <taxon>Actinomycetes</taxon>
        <taxon>Mycobacteriales</taxon>
        <taxon>Mycobacteriaceae</taxon>
        <taxon>Mycolicibacterium</taxon>
    </lineage>
</organism>
<keyword evidence="1" id="KW-0175">Coiled coil</keyword>
<evidence type="ECO:0000256" key="1">
    <source>
        <dbReference type="SAM" id="Coils"/>
    </source>
</evidence>
<feature type="region of interest" description="Disordered" evidence="2">
    <location>
        <begin position="1060"/>
        <end position="1104"/>
    </location>
</feature>
<reference evidence="4 6" key="1">
    <citation type="journal article" date="2019" name="Emerg. Microbes Infect.">
        <title>Comprehensive subspecies identification of 175 nontuberculous mycobacteria species based on 7547 genomic profiles.</title>
        <authorList>
            <person name="Matsumoto Y."/>
            <person name="Kinjo T."/>
            <person name="Motooka D."/>
            <person name="Nabeya D."/>
            <person name="Jung N."/>
            <person name="Uechi K."/>
            <person name="Horii T."/>
            <person name="Iida T."/>
            <person name="Fujita J."/>
            <person name="Nakamura S."/>
        </authorList>
    </citation>
    <scope>NUCLEOTIDE SEQUENCE [LARGE SCALE GENOMIC DNA]</scope>
    <source>
        <strain evidence="4 6">JCM 15653</strain>
    </source>
</reference>
<sequence>MPILVDVIARLDERSAAVAAARIERQFGAAGTSAGDAAGRGMSAAIDRSTSNIGQRVTGQFTTHGQTAGRNFGTGFTGQVGQTVGNTSGFTSALAGYQGSATQVGSLAGKALGTAFTVAAGGLIGAASLTLFKGFERYKSIDAAKNRLENLNRTLESTGRAGIDVKAVMDTVTQAVTDTPFAMDKAFSVATRALASNTGDLKRFMTVVTDAAGFAGAGVDEIGGAFLKIANTGKVSMEEIGNELRNIPILPWLQEQLGVTGGELQKLISDGKVGLNDLMKAVESHASGFAKASGDTIEGAMSNMQTSVARLGANFLGAIFGKPTEDGNELVEVLKTLRVRVDDVGGWVNAHQGDIRKFFEDGVAAGKTILELLNELKNALGGTENTIKIVAAAFIAWKTIGVFKTVSDLVGMFGKAGGALDVLPGKADKAAKGIGAALAGIQIPAWLATLMKWGGPAMVGLQSDQKDATDLGLPEVKFDKDGRAYFDTPQNKFNVPGYGGGSGLFDYDDWQAQVRPNPARRDGLAPFSLNGPAGYAPAGNPILDAPGSGAGSGSGPKLPDAPVVPYDTSLPPGILGMPADASVFGAESSFLDARQKLAEKSARVAQLERDANATEDDRLNARNEAAMAQRDFDAAEMRMGEARQNQYEQLTKQSDKYAKKLEGLTKDLGDVGASLDADFGISKGLVGIAENITKFVANLAAAPLLGQLSAIEKANPTQGGHGMMGVLAAQGAFGPMYQNNQYADLVSGLSGGSVAGAMSYPAAASGMPFGPSGMAKPGESARDFAHRVMMPFWKQQGLTVGDHAADYAGEHQNGALDIMVKDLAQGQQVLQQVLSDPNVYGAIFDNKTYGYGHGLTPQDYKSGHTGNPTQDHQDHVHAWYKPGGSNNITPTRVGPASIGPPASPATVGAPSYGPASNTPALPPLTGVPSMPGGPMASGMPQGLPMGAPLNTTQIGANVAPASGSGSGGIAMDGGGAMGIAMQAGGMALDAMAPGAGQAAQTGMKLINRAIQYGGQVAGIGAQGLMETFLPTGGSELASNNWLTRIVGGLAGAAPALPNLAGKGAEPLQPNQVDPNTTQHGQGGQPGPTFGDINVTTTRDDGAAQGRDIGYHLQNMYAAPGM</sequence>
<proteinExistence type="predicted"/>
<reference evidence="4" key="2">
    <citation type="submission" date="2020-02" db="EMBL/GenBank/DDBJ databases">
        <authorList>
            <person name="Matsumoto Y."/>
            <person name="Motooka D."/>
            <person name="Nakamura S."/>
        </authorList>
    </citation>
    <scope>NUCLEOTIDE SEQUENCE</scope>
    <source>
        <strain evidence="4">JCM 15653</strain>
    </source>
</reference>
<dbReference type="EMBL" id="AP022579">
    <property type="protein sequence ID" value="BBX93112.1"/>
    <property type="molecule type" value="Genomic_DNA"/>
</dbReference>
<evidence type="ECO:0000256" key="2">
    <source>
        <dbReference type="SAM" id="MobiDB-lite"/>
    </source>
</evidence>
<dbReference type="Proteomes" id="UP000466683">
    <property type="component" value="Chromosome"/>
</dbReference>
<keyword evidence="6" id="KW-1185">Reference proteome</keyword>
<reference evidence="5 7" key="3">
    <citation type="journal article" date="2022" name="BMC Genomics">
        <title>Comparative genome analysis of mycobacteria focusing on tRNA and non-coding RNA.</title>
        <authorList>
            <person name="Behra P.R.K."/>
            <person name="Pettersson B.M.F."/>
            <person name="Ramesh M."/>
            <person name="Das S."/>
            <person name="Dasgupta S."/>
            <person name="Kirsebom L.A."/>
        </authorList>
    </citation>
    <scope>NUCLEOTIDE SEQUENCE [LARGE SCALE GENOMIC DNA]</scope>
    <source>
        <strain evidence="5 7">DSM 44677</strain>
    </source>
</reference>
<gene>
    <name evidence="5" type="ORF">H5U98_17655</name>
    <name evidence="4" type="ORF">MBOE_47610</name>
</gene>
<feature type="region of interest" description="Disordered" evidence="2">
    <location>
        <begin position="863"/>
        <end position="935"/>
    </location>
</feature>
<accession>A0AAX2ZPI2</accession>
<dbReference type="EMBL" id="CP060016">
    <property type="protein sequence ID" value="UNB97426.1"/>
    <property type="molecule type" value="Genomic_DNA"/>
</dbReference>
<dbReference type="InterPro" id="IPR013491">
    <property type="entry name" value="Tape_meas_N"/>
</dbReference>
<dbReference type="NCBIfam" id="TIGR02675">
    <property type="entry name" value="tape_meas_nterm"/>
    <property type="match status" value="1"/>
</dbReference>
<name>A0AAX2ZPI2_9MYCO</name>
<feature type="coiled-coil region" evidence="1">
    <location>
        <begin position="590"/>
        <end position="667"/>
    </location>
</feature>
<dbReference type="Proteomes" id="UP001162885">
    <property type="component" value="Chromosome"/>
</dbReference>
<evidence type="ECO:0000313" key="5">
    <source>
        <dbReference type="EMBL" id="UNB97426.1"/>
    </source>
</evidence>
<protein>
    <submittedName>
        <fullName evidence="5">Tape measure protein</fullName>
    </submittedName>
</protein>
<dbReference type="AlphaFoldDB" id="A0AAX2ZPI2"/>
<evidence type="ECO:0000259" key="3">
    <source>
        <dbReference type="Pfam" id="PF20155"/>
    </source>
</evidence>